<feature type="region of interest" description="Disordered" evidence="1">
    <location>
        <begin position="1"/>
        <end position="115"/>
    </location>
</feature>
<dbReference type="SUPFAM" id="SSF48173">
    <property type="entry name" value="Cryptochrome/photolyase FAD-binding domain"/>
    <property type="match status" value="1"/>
</dbReference>
<organism evidence="3 5">
    <name type="scientific">Puccinia coronata f. sp. avenae</name>
    <dbReference type="NCBI Taxonomy" id="200324"/>
    <lineage>
        <taxon>Eukaryota</taxon>
        <taxon>Fungi</taxon>
        <taxon>Dikarya</taxon>
        <taxon>Basidiomycota</taxon>
        <taxon>Pucciniomycotina</taxon>
        <taxon>Pucciniomycetes</taxon>
        <taxon>Pucciniales</taxon>
        <taxon>Pucciniaceae</taxon>
        <taxon>Puccinia</taxon>
    </lineage>
</organism>
<name>A0A2N5RYG4_9BASI</name>
<dbReference type="InterPro" id="IPR036134">
    <property type="entry name" value="Crypto/Photolyase_FAD-like_sf"/>
</dbReference>
<dbReference type="AlphaFoldDB" id="A0A2N5RYG4"/>
<evidence type="ECO:0000256" key="1">
    <source>
        <dbReference type="SAM" id="MobiDB-lite"/>
    </source>
</evidence>
<evidence type="ECO:0000313" key="5">
    <source>
        <dbReference type="Proteomes" id="UP000235392"/>
    </source>
</evidence>
<dbReference type="InterPro" id="IPR005101">
    <property type="entry name" value="Cryptochr/Photolyase_FAD-bd"/>
</dbReference>
<sequence length="115" mass="12752">MAVQKKANCVIGNDYPKPIVDEKEARQSCLKKMKEGYEKNQYGTHRTNPSSSSSSSPRKRKDNLSSQASTDTPEPKVAAQHSRSTVKRKPTRDVASSSTADGRSKQLKLDFKPNN</sequence>
<feature type="compositionally biased region" description="Basic and acidic residues" evidence="1">
    <location>
        <begin position="102"/>
        <end position="115"/>
    </location>
</feature>
<evidence type="ECO:0000313" key="4">
    <source>
        <dbReference type="EMBL" id="PLW35880.1"/>
    </source>
</evidence>
<reference evidence="3 5" key="1">
    <citation type="submission" date="2017-11" db="EMBL/GenBank/DDBJ databases">
        <title>De novo assembly and phasing of dikaryotic genomes from two isolates of Puccinia coronata f. sp. avenae, the causal agent of oat crown rust.</title>
        <authorList>
            <person name="Miller M.E."/>
            <person name="Zhang Y."/>
            <person name="Omidvar V."/>
            <person name="Sperschneider J."/>
            <person name="Schwessinger B."/>
            <person name="Raley C."/>
            <person name="Palmer J.M."/>
            <person name="Garnica D."/>
            <person name="Upadhyaya N."/>
            <person name="Rathjen J."/>
            <person name="Taylor J.M."/>
            <person name="Park R.F."/>
            <person name="Dodds P.N."/>
            <person name="Hirsch C.D."/>
            <person name="Kianian S.F."/>
            <person name="Figueroa M."/>
        </authorList>
    </citation>
    <scope>NUCLEOTIDE SEQUENCE [LARGE SCALE GENOMIC DNA]</scope>
    <source>
        <strain evidence="3">12SD80</strain>
    </source>
</reference>
<feature type="domain" description="Cryptochrome/DNA photolyase FAD-binding" evidence="2">
    <location>
        <begin position="3"/>
        <end position="35"/>
    </location>
</feature>
<dbReference type="EMBL" id="PGCI01001264">
    <property type="protein sequence ID" value="PLW06021.1"/>
    <property type="molecule type" value="Genomic_DNA"/>
</dbReference>
<dbReference type="Pfam" id="PF03441">
    <property type="entry name" value="FAD_binding_7"/>
    <property type="match status" value="1"/>
</dbReference>
<proteinExistence type="predicted"/>
<accession>A0A2N5RYG4</accession>
<dbReference type="Proteomes" id="UP000235392">
    <property type="component" value="Unassembled WGS sequence"/>
</dbReference>
<evidence type="ECO:0000313" key="3">
    <source>
        <dbReference type="EMBL" id="PLW06021.1"/>
    </source>
</evidence>
<dbReference type="EMBL" id="PGCI01000169">
    <property type="protein sequence ID" value="PLW35880.1"/>
    <property type="molecule type" value="Genomic_DNA"/>
</dbReference>
<dbReference type="Gene3D" id="1.10.579.10">
    <property type="entry name" value="DNA Cyclobutane Dipyrimidine Photolyase, subunit A, domain 3"/>
    <property type="match status" value="1"/>
</dbReference>
<gene>
    <name evidence="4" type="ORF">PCASD_12117</name>
    <name evidence="3" type="ORF">PCASD_24163</name>
</gene>
<evidence type="ECO:0000259" key="2">
    <source>
        <dbReference type="Pfam" id="PF03441"/>
    </source>
</evidence>
<comment type="caution">
    <text evidence="3">The sequence shown here is derived from an EMBL/GenBank/DDBJ whole genome shotgun (WGS) entry which is preliminary data.</text>
</comment>
<feature type="compositionally biased region" description="Basic and acidic residues" evidence="1">
    <location>
        <begin position="19"/>
        <end position="38"/>
    </location>
</feature>
<protein>
    <recommendedName>
        <fullName evidence="2">Cryptochrome/DNA photolyase FAD-binding domain-containing protein</fullName>
    </recommendedName>
</protein>